<evidence type="ECO:0000313" key="5">
    <source>
        <dbReference type="EMBL" id="KAJ1530824.1"/>
    </source>
</evidence>
<dbReference type="Gene3D" id="3.40.50.720">
    <property type="entry name" value="NAD(P)-binding Rossmann-like Domain"/>
    <property type="match status" value="1"/>
</dbReference>
<dbReference type="FunFam" id="3.40.50.720:FF:000405">
    <property type="entry name" value="Uncharacterized protein, isoform A"/>
    <property type="match status" value="1"/>
</dbReference>
<keyword evidence="1" id="KW-0479">Metal-binding</keyword>
<dbReference type="PANTHER" id="PTHR43401">
    <property type="entry name" value="L-THREONINE 3-DEHYDROGENASE"/>
    <property type="match status" value="1"/>
</dbReference>
<accession>A0AAV7XWY6</accession>
<comment type="caution">
    <text evidence="5">The sequence shown here is derived from an EMBL/GenBank/DDBJ whole genome shotgun (WGS) entry which is preliminary data.</text>
</comment>
<dbReference type="Proteomes" id="UP001075354">
    <property type="component" value="Chromosome 2"/>
</dbReference>
<keyword evidence="2" id="KW-0862">Zinc</keyword>
<proteinExistence type="predicted"/>
<evidence type="ECO:0000259" key="4">
    <source>
        <dbReference type="SMART" id="SM00829"/>
    </source>
</evidence>
<evidence type="ECO:0000256" key="3">
    <source>
        <dbReference type="ARBA" id="ARBA00023002"/>
    </source>
</evidence>
<dbReference type="GO" id="GO:0016491">
    <property type="term" value="F:oxidoreductase activity"/>
    <property type="evidence" value="ECO:0007669"/>
    <property type="project" value="UniProtKB-KW"/>
</dbReference>
<sequence>MNKLCRQVSIESPGPTIKDCVFSFEVPVPDVPPNGARIRVSTLQLQPRLTHVPLSDLQVVCAGACYRLRRSPSISSVSSTGSVSSLSTEMSVDLGLGGSMQSPAHHGVRDGALFPGYEVAGIVESLGAEVEDNSSIQEGDRVVLYPYDGVPHGYAEFIIVHELKYLVKIPDSVSLPVAAMLPTGALLAMNTVFNAHQYVEDILRQRGEGGVCKILIVGTGGLALWAMRIASHHFKDTKMRVQLTVASLKDEGFLMAKEFKTVNVVQWNEDLYERQLIERTIDSCNGEVDIVIDFGTTSRSLHRSLQCLSKGGVVFMCSETAEKLMPKFSRLADERQQRIKPVDMGTIEQLQELVKLVGNGEIEPPPHTVFPAEEACKVMEKLCNSEIQGRAILQFYDAD</sequence>
<dbReference type="InterPro" id="IPR011032">
    <property type="entry name" value="GroES-like_sf"/>
</dbReference>
<reference evidence="5" key="1">
    <citation type="submission" date="2022-12" db="EMBL/GenBank/DDBJ databases">
        <title>Chromosome-level genome assembly of the bean flower thrips Megalurothrips usitatus.</title>
        <authorList>
            <person name="Ma L."/>
            <person name="Liu Q."/>
            <person name="Li H."/>
            <person name="Cai W."/>
        </authorList>
    </citation>
    <scope>NUCLEOTIDE SEQUENCE</scope>
    <source>
        <strain evidence="5">Cailab_2022a</strain>
    </source>
</reference>
<name>A0AAV7XWY6_9NEOP</name>
<feature type="domain" description="Enoyl reductase (ER)" evidence="4">
    <location>
        <begin position="39"/>
        <end position="393"/>
    </location>
</feature>
<evidence type="ECO:0000313" key="6">
    <source>
        <dbReference type="Proteomes" id="UP001075354"/>
    </source>
</evidence>
<gene>
    <name evidence="5" type="ORF">ONE63_005671</name>
</gene>
<evidence type="ECO:0000256" key="2">
    <source>
        <dbReference type="ARBA" id="ARBA00022833"/>
    </source>
</evidence>
<dbReference type="InterPro" id="IPR020843">
    <property type="entry name" value="ER"/>
</dbReference>
<protein>
    <recommendedName>
        <fullName evidence="4">Enoyl reductase (ER) domain-containing protein</fullName>
    </recommendedName>
</protein>
<keyword evidence="6" id="KW-1185">Reference proteome</keyword>
<dbReference type="EMBL" id="JAPTSV010000002">
    <property type="protein sequence ID" value="KAJ1530824.1"/>
    <property type="molecule type" value="Genomic_DNA"/>
</dbReference>
<dbReference type="InterPro" id="IPR050129">
    <property type="entry name" value="Zn_alcohol_dh"/>
</dbReference>
<dbReference type="PANTHER" id="PTHR43401:SF2">
    <property type="entry name" value="L-THREONINE 3-DEHYDROGENASE"/>
    <property type="match status" value="1"/>
</dbReference>
<dbReference type="SUPFAM" id="SSF51735">
    <property type="entry name" value="NAD(P)-binding Rossmann-fold domains"/>
    <property type="match status" value="1"/>
</dbReference>
<evidence type="ECO:0000256" key="1">
    <source>
        <dbReference type="ARBA" id="ARBA00022723"/>
    </source>
</evidence>
<keyword evidence="3" id="KW-0560">Oxidoreductase</keyword>
<dbReference type="AlphaFoldDB" id="A0AAV7XWY6"/>
<dbReference type="SMART" id="SM00829">
    <property type="entry name" value="PKS_ER"/>
    <property type="match status" value="1"/>
</dbReference>
<dbReference type="Gene3D" id="3.90.180.10">
    <property type="entry name" value="Medium-chain alcohol dehydrogenases, catalytic domain"/>
    <property type="match status" value="2"/>
</dbReference>
<organism evidence="5 6">
    <name type="scientific">Megalurothrips usitatus</name>
    <name type="common">bean blossom thrips</name>
    <dbReference type="NCBI Taxonomy" id="439358"/>
    <lineage>
        <taxon>Eukaryota</taxon>
        <taxon>Metazoa</taxon>
        <taxon>Ecdysozoa</taxon>
        <taxon>Arthropoda</taxon>
        <taxon>Hexapoda</taxon>
        <taxon>Insecta</taxon>
        <taxon>Pterygota</taxon>
        <taxon>Neoptera</taxon>
        <taxon>Paraneoptera</taxon>
        <taxon>Thysanoptera</taxon>
        <taxon>Terebrantia</taxon>
        <taxon>Thripoidea</taxon>
        <taxon>Thripidae</taxon>
        <taxon>Megalurothrips</taxon>
    </lineage>
</organism>
<dbReference type="SUPFAM" id="SSF50129">
    <property type="entry name" value="GroES-like"/>
    <property type="match status" value="1"/>
</dbReference>
<dbReference type="Pfam" id="PF13602">
    <property type="entry name" value="ADH_zinc_N_2"/>
    <property type="match status" value="1"/>
</dbReference>
<dbReference type="GO" id="GO:0046872">
    <property type="term" value="F:metal ion binding"/>
    <property type="evidence" value="ECO:0007669"/>
    <property type="project" value="UniProtKB-KW"/>
</dbReference>
<dbReference type="InterPro" id="IPR036291">
    <property type="entry name" value="NAD(P)-bd_dom_sf"/>
</dbReference>